<keyword evidence="3" id="KW-1185">Reference proteome</keyword>
<reference evidence="2" key="1">
    <citation type="submission" date="2017-04" db="EMBL/GenBank/DDBJ databases">
        <title>Unexpected and diverse lifestyles within the genus Limnohabitans.</title>
        <authorList>
            <person name="Kasalicky V."/>
            <person name="Mehrshad M."/>
            <person name="Andrei S.-A."/>
            <person name="Salcher M."/>
            <person name="Kratochvilova H."/>
            <person name="Simek K."/>
            <person name="Ghai R."/>
        </authorList>
    </citation>
    <scope>NUCLEOTIDE SEQUENCE [LARGE SCALE GENOMIC DNA]</scope>
    <source>
        <strain evidence="2">II-D5</strain>
    </source>
</reference>
<dbReference type="Gene3D" id="2.40.160.20">
    <property type="match status" value="1"/>
</dbReference>
<name>A0A2T7UHQ4_9BURK</name>
<protein>
    <recommendedName>
        <fullName evidence="1">UPF0311 protein H663_001730</fullName>
    </recommendedName>
</protein>
<gene>
    <name evidence="2" type="ORF">H663_001730</name>
</gene>
<sequence length="155" mass="17210">MLNLPTPELNFFADLSVRVDKPLEVGQALHGMRRVIPILGGEVQGQGWSARVLPGGADFQLILNPRMAELDARYVIETDGGDLIFVQNRAVRTATPEVMAKLVRGEPVEPESVYFRCSPSFETASNALSWINERLFVGTGARHPDRVVMRFFEVA</sequence>
<dbReference type="PANTHER" id="PTHR37315">
    <property type="entry name" value="UPF0311 PROTEIN BLR7842"/>
    <property type="match status" value="1"/>
</dbReference>
<accession>A0A2T7UHQ4</accession>
<dbReference type="OrthoDB" id="5294829at2"/>
<comment type="caution">
    <text evidence="2">The sequence shown here is derived from an EMBL/GenBank/DDBJ whole genome shotgun (WGS) entry which is preliminary data.</text>
</comment>
<dbReference type="HAMAP" id="MF_00775">
    <property type="entry name" value="UPF0311"/>
    <property type="match status" value="1"/>
</dbReference>
<dbReference type="Pfam" id="PF11578">
    <property type="entry name" value="DUF3237"/>
    <property type="match status" value="1"/>
</dbReference>
<dbReference type="AlphaFoldDB" id="A0A2T7UHQ4"/>
<evidence type="ECO:0000256" key="1">
    <source>
        <dbReference type="HAMAP-Rule" id="MF_00775"/>
    </source>
</evidence>
<dbReference type="RefSeq" id="WP_116695785.1">
    <property type="nucleotide sequence ID" value="NZ_LFYT02000002.1"/>
</dbReference>
<dbReference type="EMBL" id="LFYT02000002">
    <property type="protein sequence ID" value="PVE44202.1"/>
    <property type="molecule type" value="Genomic_DNA"/>
</dbReference>
<dbReference type="InterPro" id="IPR020915">
    <property type="entry name" value="UPF0311"/>
</dbReference>
<dbReference type="PANTHER" id="PTHR37315:SF1">
    <property type="entry name" value="UPF0311 PROTEIN BLR7842"/>
    <property type="match status" value="1"/>
</dbReference>
<evidence type="ECO:0000313" key="2">
    <source>
        <dbReference type="EMBL" id="PVE44202.1"/>
    </source>
</evidence>
<comment type="similarity">
    <text evidence="1">Belongs to the UPF0311 family.</text>
</comment>
<evidence type="ECO:0000313" key="3">
    <source>
        <dbReference type="Proteomes" id="UP000037507"/>
    </source>
</evidence>
<proteinExistence type="inferred from homology"/>
<organism evidence="2 3">
    <name type="scientific">Limnohabitans planktonicus II-D5</name>
    <dbReference type="NCBI Taxonomy" id="1293045"/>
    <lineage>
        <taxon>Bacteria</taxon>
        <taxon>Pseudomonadati</taxon>
        <taxon>Pseudomonadota</taxon>
        <taxon>Betaproteobacteria</taxon>
        <taxon>Burkholderiales</taxon>
        <taxon>Comamonadaceae</taxon>
        <taxon>Limnohabitans</taxon>
    </lineage>
</organism>
<dbReference type="Proteomes" id="UP000037507">
    <property type="component" value="Unassembled WGS sequence"/>
</dbReference>